<proteinExistence type="predicted"/>
<evidence type="ECO:0000313" key="2">
    <source>
        <dbReference type="EMBL" id="RAW51612.1"/>
    </source>
</evidence>
<dbReference type="InterPro" id="IPR027417">
    <property type="entry name" value="P-loop_NTPase"/>
</dbReference>
<sequence>MGKGKKKKPISPKKSIQSLQESRDGGQIALRGYTYQFLYACYLMLTNQNESTIFQLEGIEDVDRIEKQDGGQITHIQLKYSVNRQNASFLADVLQNFLEAYLLDKDRYFKMVYDFPVANGNLKKILEGKLDEASLKYWKEVIEKIKESQTSWDWSQYNFEDFLSRLSFENLKKEIFEDEIEKALIQYHDISTDNLKLYVNSIKILCLKKMENRDLITRKELVSCVEAVKMDISKGAQNPAHSWIRKLSFSKNAAEHENDFYEGKKATPADIAKNLPVERPMLEGKIITSIQENIVTVIKASSGQGKTTLALRSAYLLQNEYTAYQVTVCDNNEQLGNTFQYFNSRLRLGEKLLILIDNLDGRVQKWNGLVQLLQAELPTNYKVLLTTREIDWYNYSGDLSNIRSINIIVPTLEEQEAKNIFQKLKETGNLHPSITNWKREWNRIAERKLLIEYVYLLTHGEMLSERITAQMKELGQSSFGQLKCDILRKVCFADVCGVKLTVRNLFCSQKDYAGADFGELLKNLESEFLIHLNTDDNYVEGLHPIRSWHIVNQLHEFVPLENTAISVIKMVEKKDYAVLFSHIPEFSLNKSAFFKEVLDFLWDENDLSGCLRAVKGLFSGDVLQYYRDNKVFFDDANAHFGLELIAMEKCPFKTFDKFGVSVQTLDNLQKIHSDSLNGKYLQRLRDKIPDCDLPQMFIFGFCSTLYQRAKTVSFEQVTDLESYSQIAEWIYDITSELSLVAEIPLNEVWKKSDRMSLECMARLMYLSFCSNQTAYRAYISQNMDEILTYYKHMTKSHSVYVDETSDAIHVEYILSLSEIGNANEESVSRIKQLCRMLPIFKKYCTDALKPEIEMLKNYFVPDDAHKEMPIENVVIMFHQHLTSLWNKTILSNYEFEMVTDWIEYWFNLRSHICTMANDYCECLTKAESPKLKESAIRKSICIYSEYQKLINNERKYPGEENPFEEDVPCVRKFQGIKRKYFWSITNFTGQFPGLLKRDPKNAKLAMFNILAAQRALSDVQQFFDEIVFDTPLKTKHLQLCELEKVNVSRLMMGCYYYYDNPMNKGFNKYTIDGWYKARCTKERQKIQEGLSDLTEFYSVIFPENNYYAGILNYYPIIIGGFDKSSEDAWNALLISGMQILNSKFDYLEVLFKTNQGEIENVAYRIPKQFFAYVKNALESPSAEVQENRTSIYPVEVTPQMLGCFSQKYIVEKAEDNLAKSIISEIGEYLWDYSMCRKLLAGPEDSDYGIEQLDFYRMAINEKMALLDLDESKCIEPVCLKVFSGSDFSSEEYNSLLNTLIFNNV</sequence>
<dbReference type="EMBL" id="PRLA01000002">
    <property type="protein sequence ID" value="RAW51612.1"/>
    <property type="molecule type" value="Genomic_DNA"/>
</dbReference>
<dbReference type="InterPro" id="IPR057574">
    <property type="entry name" value="nSTAND_NTPase5_dom"/>
</dbReference>
<evidence type="ECO:0000313" key="3">
    <source>
        <dbReference type="Proteomes" id="UP000250997"/>
    </source>
</evidence>
<gene>
    <name evidence="2" type="ORF">C4N27_03805</name>
</gene>
<reference evidence="2 3" key="1">
    <citation type="submission" date="2018-02" db="EMBL/GenBank/DDBJ databases">
        <title>Complete genome sequencing of Faecalibacterium prausnitzii strains isolated from the human gut.</title>
        <authorList>
            <person name="Fitzgerald B.C."/>
            <person name="Shkoporov A.N."/>
            <person name="Ross P.R."/>
            <person name="Hill C."/>
        </authorList>
    </citation>
    <scope>NUCLEOTIDE SEQUENCE [LARGE SCALE GENOMIC DNA]</scope>
    <source>
        <strain evidence="2 3">APC942/18-1</strain>
    </source>
</reference>
<comment type="caution">
    <text evidence="2">The sequence shown here is derived from an EMBL/GenBank/DDBJ whole genome shotgun (WGS) entry which is preliminary data.</text>
</comment>
<name>A0AAX1QMF6_9FIRM</name>
<feature type="domain" description="Novel STAND NTPase 5" evidence="1">
    <location>
        <begin position="259"/>
        <end position="398"/>
    </location>
</feature>
<evidence type="ECO:0000259" key="1">
    <source>
        <dbReference type="Pfam" id="PF25199"/>
    </source>
</evidence>
<dbReference type="RefSeq" id="WP_158395706.1">
    <property type="nucleotide sequence ID" value="NZ_CP026548.1"/>
</dbReference>
<organism evidence="2 3">
    <name type="scientific">Faecalibacterium prausnitzii</name>
    <dbReference type="NCBI Taxonomy" id="853"/>
    <lineage>
        <taxon>Bacteria</taxon>
        <taxon>Bacillati</taxon>
        <taxon>Bacillota</taxon>
        <taxon>Clostridia</taxon>
        <taxon>Eubacteriales</taxon>
        <taxon>Oscillospiraceae</taxon>
        <taxon>Faecalibacterium</taxon>
    </lineage>
</organism>
<dbReference type="Pfam" id="PF25199">
    <property type="entry name" value="nSTAND_NTPase5"/>
    <property type="match status" value="1"/>
</dbReference>
<dbReference type="Proteomes" id="UP000250997">
    <property type="component" value="Unassembled WGS sequence"/>
</dbReference>
<protein>
    <recommendedName>
        <fullName evidence="1">Novel STAND NTPase 5 domain-containing protein</fullName>
    </recommendedName>
</protein>
<accession>A0AAX1QMF6</accession>
<dbReference type="SUPFAM" id="SSF52540">
    <property type="entry name" value="P-loop containing nucleoside triphosphate hydrolases"/>
    <property type="match status" value="1"/>
</dbReference>